<gene>
    <name evidence="7" type="ORF">SAMN05428963_1257</name>
</gene>
<feature type="domain" description="Cation efflux protein transmembrane" evidence="6">
    <location>
        <begin position="80"/>
        <end position="193"/>
    </location>
</feature>
<evidence type="ECO:0000259" key="6">
    <source>
        <dbReference type="Pfam" id="PF01545"/>
    </source>
</evidence>
<dbReference type="AlphaFoldDB" id="A0A1T4TCX3"/>
<name>A0A1T4TCX3_9HYPH</name>
<dbReference type="Gene3D" id="1.20.1510.10">
    <property type="entry name" value="Cation efflux protein transmembrane domain"/>
    <property type="match status" value="1"/>
</dbReference>
<feature type="transmembrane region" description="Helical" evidence="5">
    <location>
        <begin position="20"/>
        <end position="41"/>
    </location>
</feature>
<dbReference type="GO" id="GO:0008324">
    <property type="term" value="F:monoatomic cation transmembrane transporter activity"/>
    <property type="evidence" value="ECO:0007669"/>
    <property type="project" value="InterPro"/>
</dbReference>
<organism evidence="7 8">
    <name type="scientific">Consotaella salsifontis</name>
    <dbReference type="NCBI Taxonomy" id="1365950"/>
    <lineage>
        <taxon>Bacteria</taxon>
        <taxon>Pseudomonadati</taxon>
        <taxon>Pseudomonadota</taxon>
        <taxon>Alphaproteobacteria</taxon>
        <taxon>Hyphomicrobiales</taxon>
        <taxon>Aurantimonadaceae</taxon>
        <taxon>Consotaella</taxon>
    </lineage>
</organism>
<keyword evidence="2 5" id="KW-0812">Transmembrane</keyword>
<dbReference type="STRING" id="1365950.SAMN05428963_1257"/>
<keyword evidence="8" id="KW-1185">Reference proteome</keyword>
<dbReference type="InterPro" id="IPR027469">
    <property type="entry name" value="Cation_efflux_TMD_sf"/>
</dbReference>
<dbReference type="EMBL" id="FUXL01000025">
    <property type="protein sequence ID" value="SKA38332.1"/>
    <property type="molecule type" value="Genomic_DNA"/>
</dbReference>
<keyword evidence="3 5" id="KW-1133">Transmembrane helix</keyword>
<evidence type="ECO:0000256" key="1">
    <source>
        <dbReference type="ARBA" id="ARBA00004141"/>
    </source>
</evidence>
<proteinExistence type="predicted"/>
<dbReference type="RefSeq" id="WP_078710413.1">
    <property type="nucleotide sequence ID" value="NZ_FUXL01000025.1"/>
</dbReference>
<sequence>MSNLPHDSSNSSEQSERKALRWVLAINIAQVAIAGGLGWWAQSTGLMGSALDNLGDACVYAISLFVVGRGLLAKVRVARLSGILLIIFAGLLLFEVGRRFFTGSDPIGPVMIVVAIANALTNMVCMRLLKSHRKSGVHLQASWIFTSNDMLVNAAIALSGLAVILFNSPYPDLIIGLGVVVIVVRSGFEILEKANEAGAIGNPS</sequence>
<feature type="transmembrane region" description="Helical" evidence="5">
    <location>
        <begin position="107"/>
        <end position="129"/>
    </location>
</feature>
<dbReference type="GO" id="GO:0016020">
    <property type="term" value="C:membrane"/>
    <property type="evidence" value="ECO:0007669"/>
    <property type="project" value="UniProtKB-SubCell"/>
</dbReference>
<dbReference type="Pfam" id="PF01545">
    <property type="entry name" value="Cation_efflux"/>
    <property type="match status" value="1"/>
</dbReference>
<evidence type="ECO:0000256" key="2">
    <source>
        <dbReference type="ARBA" id="ARBA00022692"/>
    </source>
</evidence>
<reference evidence="7 8" key="1">
    <citation type="submission" date="2017-02" db="EMBL/GenBank/DDBJ databases">
        <authorList>
            <person name="Peterson S.W."/>
        </authorList>
    </citation>
    <scope>NUCLEOTIDE SEQUENCE [LARGE SCALE GENOMIC DNA]</scope>
    <source>
        <strain evidence="7 8">USBA 369</strain>
    </source>
</reference>
<feature type="transmembrane region" description="Helical" evidence="5">
    <location>
        <begin position="53"/>
        <end position="71"/>
    </location>
</feature>
<accession>A0A1T4TCX3</accession>
<dbReference type="SUPFAM" id="SSF161111">
    <property type="entry name" value="Cation efflux protein transmembrane domain-like"/>
    <property type="match status" value="1"/>
</dbReference>
<feature type="transmembrane region" description="Helical" evidence="5">
    <location>
        <begin position="83"/>
        <end position="101"/>
    </location>
</feature>
<evidence type="ECO:0000313" key="8">
    <source>
        <dbReference type="Proteomes" id="UP000190135"/>
    </source>
</evidence>
<protein>
    <submittedName>
        <fullName evidence="7">Cation efflux family protein</fullName>
    </submittedName>
</protein>
<evidence type="ECO:0000256" key="5">
    <source>
        <dbReference type="SAM" id="Phobius"/>
    </source>
</evidence>
<evidence type="ECO:0000313" key="7">
    <source>
        <dbReference type="EMBL" id="SKA38332.1"/>
    </source>
</evidence>
<dbReference type="Proteomes" id="UP000190135">
    <property type="component" value="Unassembled WGS sequence"/>
</dbReference>
<evidence type="ECO:0000256" key="4">
    <source>
        <dbReference type="ARBA" id="ARBA00023136"/>
    </source>
</evidence>
<comment type="subcellular location">
    <subcellularLocation>
        <location evidence="1">Membrane</location>
        <topology evidence="1">Multi-pass membrane protein</topology>
    </subcellularLocation>
</comment>
<feature type="transmembrane region" description="Helical" evidence="5">
    <location>
        <begin position="150"/>
        <end position="167"/>
    </location>
</feature>
<dbReference type="InterPro" id="IPR058533">
    <property type="entry name" value="Cation_efflux_TM"/>
</dbReference>
<dbReference type="OrthoDB" id="9799649at2"/>
<keyword evidence="4 5" id="KW-0472">Membrane</keyword>
<evidence type="ECO:0000256" key="3">
    <source>
        <dbReference type="ARBA" id="ARBA00022989"/>
    </source>
</evidence>